<dbReference type="EMBL" id="JAUDDZ010000004">
    <property type="protein sequence ID" value="MDM8274671.1"/>
    <property type="molecule type" value="Genomic_DNA"/>
</dbReference>
<accession>A0ABT7V855</accession>
<dbReference type="Proteomes" id="UP001529421">
    <property type="component" value="Unassembled WGS sequence"/>
</dbReference>
<proteinExistence type="predicted"/>
<reference evidence="2" key="1">
    <citation type="submission" date="2023-06" db="EMBL/GenBank/DDBJ databases">
        <title>Identification and characterization of horizontal gene transfer across gut microbiota members of farm animals based on homology search.</title>
        <authorList>
            <person name="Zeman M."/>
            <person name="Kubasova T."/>
            <person name="Jahodarova E."/>
            <person name="Nykrynova M."/>
            <person name="Rychlik I."/>
        </authorList>
    </citation>
    <scope>NUCLEOTIDE SEQUENCE [LARGE SCALE GENOMIC DNA]</scope>
    <source>
        <strain evidence="2">154_Feed</strain>
    </source>
</reference>
<evidence type="ECO:0000313" key="2">
    <source>
        <dbReference type="Proteomes" id="UP001529421"/>
    </source>
</evidence>
<evidence type="ECO:0000313" key="1">
    <source>
        <dbReference type="EMBL" id="MDM8274671.1"/>
    </source>
</evidence>
<keyword evidence="2" id="KW-1185">Reference proteome</keyword>
<organism evidence="1 2">
    <name type="scientific">Enorma phocaeensis</name>
    <dbReference type="NCBI Taxonomy" id="1871019"/>
    <lineage>
        <taxon>Bacteria</taxon>
        <taxon>Bacillati</taxon>
        <taxon>Actinomycetota</taxon>
        <taxon>Coriobacteriia</taxon>
        <taxon>Coriobacteriales</taxon>
        <taxon>Coriobacteriaceae</taxon>
        <taxon>Enorma</taxon>
    </lineage>
</organism>
<protein>
    <submittedName>
        <fullName evidence="1">Uncharacterized protein</fullName>
    </submittedName>
</protein>
<name>A0ABT7V855_9ACTN</name>
<gene>
    <name evidence="1" type="ORF">QUW28_04055</name>
</gene>
<dbReference type="RefSeq" id="WP_289544759.1">
    <property type="nucleotide sequence ID" value="NZ_JAUDDZ010000004.1"/>
</dbReference>
<comment type="caution">
    <text evidence="1">The sequence shown here is derived from an EMBL/GenBank/DDBJ whole genome shotgun (WGS) entry which is preliminary data.</text>
</comment>
<sequence>MMDAPHHRSTSDRERRLQKTRRLAQAAQTAVSAAAENLIARKHEALGLSSELFLEFVDPAMFHGEEPLLDEDYFNTIFTEWVLFEFPAFEGRTPLQEYLAHPPAHAAKQDVALIRKVIETQFFSRFEIRYKDTDTGICALVDVCTDRRYDVFNEALCATERWRDGTIALRIARIEDTWLHVGHVQLYDRAAPIHTSVDGPGFFHPEDRIRKPQAEHAGFYLRLIRDIIGIDGRYRRTATFAPYGMDNR</sequence>
<reference evidence="1 2" key="2">
    <citation type="submission" date="2023-06" db="EMBL/GenBank/DDBJ databases">
        <authorList>
            <person name="Zeman M."/>
            <person name="Kubasova T."/>
            <person name="Jahodarova E."/>
            <person name="Nykrynova M."/>
            <person name="Rychlik I."/>
        </authorList>
    </citation>
    <scope>NUCLEOTIDE SEQUENCE [LARGE SCALE GENOMIC DNA]</scope>
    <source>
        <strain evidence="1 2">154_Feed</strain>
    </source>
</reference>